<dbReference type="InterPro" id="IPR011006">
    <property type="entry name" value="CheY-like_superfamily"/>
</dbReference>
<dbReference type="PROSITE" id="PS50110">
    <property type="entry name" value="RESPONSE_REGULATORY"/>
    <property type="match status" value="1"/>
</dbReference>
<dbReference type="Gene3D" id="3.40.50.2300">
    <property type="match status" value="1"/>
</dbReference>
<dbReference type="EMBL" id="JANFYT010000083">
    <property type="protein sequence ID" value="MCQ4815756.1"/>
    <property type="molecule type" value="Genomic_DNA"/>
</dbReference>
<evidence type="ECO:0000256" key="1">
    <source>
        <dbReference type="ARBA" id="ARBA00022553"/>
    </source>
</evidence>
<accession>A0AAW5K513</accession>
<dbReference type="SMART" id="SM00448">
    <property type="entry name" value="REC"/>
    <property type="match status" value="1"/>
</dbReference>
<feature type="modified residue" description="4-aspartylphosphate" evidence="6">
    <location>
        <position position="58"/>
    </location>
</feature>
<dbReference type="GO" id="GO:0006355">
    <property type="term" value="P:regulation of DNA-templated transcription"/>
    <property type="evidence" value="ECO:0007669"/>
    <property type="project" value="TreeGrafter"/>
</dbReference>
<gene>
    <name evidence="8" type="ORF">NE630_15090</name>
</gene>
<evidence type="ECO:0000313" key="9">
    <source>
        <dbReference type="Proteomes" id="UP001205919"/>
    </source>
</evidence>
<dbReference type="SUPFAM" id="SSF52172">
    <property type="entry name" value="CheY-like"/>
    <property type="match status" value="1"/>
</dbReference>
<keyword evidence="2" id="KW-0902">Two-component regulatory system</keyword>
<dbReference type="PANTHER" id="PTHR48111:SF1">
    <property type="entry name" value="TWO-COMPONENT RESPONSE REGULATOR ORR33"/>
    <property type="match status" value="1"/>
</dbReference>
<dbReference type="Proteomes" id="UP001205919">
    <property type="component" value="Unassembled WGS sequence"/>
</dbReference>
<dbReference type="Pfam" id="PF00072">
    <property type="entry name" value="Response_reg"/>
    <property type="match status" value="1"/>
</dbReference>
<evidence type="ECO:0000313" key="8">
    <source>
        <dbReference type="EMBL" id="MCQ4815756.1"/>
    </source>
</evidence>
<dbReference type="PANTHER" id="PTHR48111">
    <property type="entry name" value="REGULATOR OF RPOS"/>
    <property type="match status" value="1"/>
</dbReference>
<keyword evidence="5" id="KW-0804">Transcription</keyword>
<dbReference type="InterPro" id="IPR039420">
    <property type="entry name" value="WalR-like"/>
</dbReference>
<comment type="caution">
    <text evidence="8">The sequence shown here is derived from an EMBL/GenBank/DDBJ whole genome shotgun (WGS) entry which is preliminary data.</text>
</comment>
<dbReference type="InterPro" id="IPR001789">
    <property type="entry name" value="Sig_transdc_resp-reg_receiver"/>
</dbReference>
<sequence length="241" mass="26381">MRIAVVDDRADERAEIVSLIEEYLARVGVTGAVCREFASAEEFAAALGEQSFDVAALDIIMGEMDGMEAARALREAQPSCAIIFVTSSRDFSIEGYSVHAAGYVLKPVRENSALLFDALAFAASRALRASASMMVKCAVGERHVLLADILTLSKRLLIIYLELKGGETLALSGKYADYEQRLLEDGRFLKIARASLLNADRISAVTREGLLLDTGKEIKLGRRVRERIAAEYARYKVGGER</sequence>
<protein>
    <submittedName>
        <fullName evidence="8">LytTR family DNA-binding domain-containing protein</fullName>
    </submittedName>
</protein>
<evidence type="ECO:0000256" key="4">
    <source>
        <dbReference type="ARBA" id="ARBA00023125"/>
    </source>
</evidence>
<keyword evidence="1 6" id="KW-0597">Phosphoprotein</keyword>
<dbReference type="RefSeq" id="WP_008709827.1">
    <property type="nucleotide sequence ID" value="NZ_CABKQM010000004.1"/>
</dbReference>
<evidence type="ECO:0000256" key="6">
    <source>
        <dbReference type="PROSITE-ProRule" id="PRU00169"/>
    </source>
</evidence>
<dbReference type="GO" id="GO:0000976">
    <property type="term" value="F:transcription cis-regulatory region binding"/>
    <property type="evidence" value="ECO:0007669"/>
    <property type="project" value="TreeGrafter"/>
</dbReference>
<evidence type="ECO:0000256" key="5">
    <source>
        <dbReference type="ARBA" id="ARBA00023163"/>
    </source>
</evidence>
<organism evidence="8 9">
    <name type="scientific">Cloacibacillus evryensis</name>
    <dbReference type="NCBI Taxonomy" id="508460"/>
    <lineage>
        <taxon>Bacteria</taxon>
        <taxon>Thermotogati</taxon>
        <taxon>Synergistota</taxon>
        <taxon>Synergistia</taxon>
        <taxon>Synergistales</taxon>
        <taxon>Synergistaceae</taxon>
        <taxon>Cloacibacillus</taxon>
    </lineage>
</organism>
<reference evidence="8 9" key="1">
    <citation type="submission" date="2022-06" db="EMBL/GenBank/DDBJ databases">
        <title>Isolation of gut microbiota from human fecal samples.</title>
        <authorList>
            <person name="Pamer E.G."/>
            <person name="Barat B."/>
            <person name="Waligurski E."/>
            <person name="Medina S."/>
            <person name="Paddock L."/>
            <person name="Mostad J."/>
        </authorList>
    </citation>
    <scope>NUCLEOTIDE SEQUENCE [LARGE SCALE GENOMIC DNA]</scope>
    <source>
        <strain evidence="8 9">DFI.9.90</strain>
    </source>
</reference>
<dbReference type="Gene3D" id="2.40.50.1020">
    <property type="entry name" value="LytTr DNA-binding domain"/>
    <property type="match status" value="1"/>
</dbReference>
<dbReference type="GO" id="GO:0000156">
    <property type="term" value="F:phosphorelay response regulator activity"/>
    <property type="evidence" value="ECO:0007669"/>
    <property type="project" value="TreeGrafter"/>
</dbReference>
<keyword evidence="9" id="KW-1185">Reference proteome</keyword>
<feature type="domain" description="Response regulatory" evidence="7">
    <location>
        <begin position="2"/>
        <end position="121"/>
    </location>
</feature>
<evidence type="ECO:0000256" key="3">
    <source>
        <dbReference type="ARBA" id="ARBA00023015"/>
    </source>
</evidence>
<proteinExistence type="predicted"/>
<dbReference type="AlphaFoldDB" id="A0AAW5K513"/>
<keyword evidence="4 8" id="KW-0238">DNA-binding</keyword>
<evidence type="ECO:0000259" key="7">
    <source>
        <dbReference type="PROSITE" id="PS50110"/>
    </source>
</evidence>
<evidence type="ECO:0000256" key="2">
    <source>
        <dbReference type="ARBA" id="ARBA00023012"/>
    </source>
</evidence>
<name>A0AAW5K513_9BACT</name>
<dbReference type="GO" id="GO:0032993">
    <property type="term" value="C:protein-DNA complex"/>
    <property type="evidence" value="ECO:0007669"/>
    <property type="project" value="TreeGrafter"/>
</dbReference>
<keyword evidence="3" id="KW-0805">Transcription regulation</keyword>
<dbReference type="GO" id="GO:0005829">
    <property type="term" value="C:cytosol"/>
    <property type="evidence" value="ECO:0007669"/>
    <property type="project" value="TreeGrafter"/>
</dbReference>